<comment type="caution">
    <text evidence="2">The sequence shown here is derived from an EMBL/GenBank/DDBJ whole genome shotgun (WGS) entry which is preliminary data.</text>
</comment>
<dbReference type="AlphaFoldDB" id="A0A9W7D2Y9"/>
<keyword evidence="3" id="KW-1185">Reference proteome</keyword>
<sequence>MSTETLEAKADRVVLSLEQNAEFKALNKIPEILYTCENSANTHRESATIGKQSAKNSAEWTEEPKVTATTRSQARRVRFEDEGQEDTPERARNEQPVEAFESPSKPPTRRECVRNEAEFGGTQSQVPNDTAELQTELSEARIPDASDINSLVVQAERR</sequence>
<protein>
    <submittedName>
        <fullName evidence="2">Unnamed protein product</fullName>
    </submittedName>
</protein>
<evidence type="ECO:0000256" key="1">
    <source>
        <dbReference type="SAM" id="MobiDB-lite"/>
    </source>
</evidence>
<dbReference type="Proteomes" id="UP001165121">
    <property type="component" value="Unassembled WGS sequence"/>
</dbReference>
<gene>
    <name evidence="2" type="ORF">Pfra01_002385200</name>
</gene>
<reference evidence="2" key="1">
    <citation type="submission" date="2023-04" db="EMBL/GenBank/DDBJ databases">
        <title>Phytophthora fragariaefolia NBRC 109709.</title>
        <authorList>
            <person name="Ichikawa N."/>
            <person name="Sato H."/>
            <person name="Tonouchi N."/>
        </authorList>
    </citation>
    <scope>NUCLEOTIDE SEQUENCE</scope>
    <source>
        <strain evidence="2">NBRC 109709</strain>
    </source>
</reference>
<feature type="region of interest" description="Disordered" evidence="1">
    <location>
        <begin position="41"/>
        <end position="110"/>
    </location>
</feature>
<accession>A0A9W7D2Y9</accession>
<organism evidence="2 3">
    <name type="scientific">Phytophthora fragariaefolia</name>
    <dbReference type="NCBI Taxonomy" id="1490495"/>
    <lineage>
        <taxon>Eukaryota</taxon>
        <taxon>Sar</taxon>
        <taxon>Stramenopiles</taxon>
        <taxon>Oomycota</taxon>
        <taxon>Peronosporomycetes</taxon>
        <taxon>Peronosporales</taxon>
        <taxon>Peronosporaceae</taxon>
        <taxon>Phytophthora</taxon>
    </lineage>
</organism>
<feature type="compositionally biased region" description="Polar residues" evidence="1">
    <location>
        <begin position="49"/>
        <end position="59"/>
    </location>
</feature>
<feature type="compositionally biased region" description="Basic and acidic residues" evidence="1">
    <location>
        <begin position="77"/>
        <end position="95"/>
    </location>
</feature>
<dbReference type="EMBL" id="BSXT01003946">
    <property type="protein sequence ID" value="GMF56276.1"/>
    <property type="molecule type" value="Genomic_DNA"/>
</dbReference>
<name>A0A9W7D2Y9_9STRA</name>
<evidence type="ECO:0000313" key="2">
    <source>
        <dbReference type="EMBL" id="GMF56276.1"/>
    </source>
</evidence>
<proteinExistence type="predicted"/>
<evidence type="ECO:0000313" key="3">
    <source>
        <dbReference type="Proteomes" id="UP001165121"/>
    </source>
</evidence>